<dbReference type="Gene3D" id="1.25.40.470">
    <property type="match status" value="1"/>
</dbReference>
<proteinExistence type="predicted"/>
<organism evidence="2">
    <name type="scientific">Homalodisca liturata</name>
    <dbReference type="NCBI Taxonomy" id="320908"/>
    <lineage>
        <taxon>Eukaryota</taxon>
        <taxon>Metazoa</taxon>
        <taxon>Ecdysozoa</taxon>
        <taxon>Arthropoda</taxon>
        <taxon>Hexapoda</taxon>
        <taxon>Insecta</taxon>
        <taxon>Pterygota</taxon>
        <taxon>Neoptera</taxon>
        <taxon>Paraneoptera</taxon>
        <taxon>Hemiptera</taxon>
        <taxon>Auchenorrhyncha</taxon>
        <taxon>Membracoidea</taxon>
        <taxon>Cicadellidae</taxon>
        <taxon>Cicadellinae</taxon>
        <taxon>Proconiini</taxon>
        <taxon>Homalodisca</taxon>
    </lineage>
</organism>
<dbReference type="Pfam" id="PF23953">
    <property type="entry name" value="TPR_COPA_B"/>
    <property type="match status" value="1"/>
</dbReference>
<dbReference type="InterPro" id="IPR056176">
    <property type="entry name" value="TPR_COPA_B"/>
</dbReference>
<dbReference type="AlphaFoldDB" id="A0A1B6J7Q1"/>
<sequence>ESLRIPGTEALLLADDSIFVINRRHTCVVDRAALSAGEDEDSHMLHEFDVRAREAFCFGALLVLVADRLLFYNAGFVCIGAFDYAVLSFCVRDDVLFFSTQHHSFYCMCVGESLHIFPMKHIENIIGARGDNVFFLGAAPMCFKIDGQFVEFQRAVLCGEPTSVSDAIADKAISFYESLGQHDRALDLCRNEYQKFEILLKLGNLDEAFKLANSPVKYNKLGRAYLRKGMLSLAAECFYRSNDLNSLLFVDVFAERKYLAHVG</sequence>
<reference evidence="2" key="1">
    <citation type="submission" date="2015-11" db="EMBL/GenBank/DDBJ databases">
        <title>De novo transcriptome assembly of four potential Pierce s Disease insect vectors from Arizona vineyards.</title>
        <authorList>
            <person name="Tassone E.E."/>
        </authorList>
    </citation>
    <scope>NUCLEOTIDE SEQUENCE</scope>
</reference>
<protein>
    <recommendedName>
        <fullName evidence="1">COPA/B TPR domain-containing protein</fullName>
    </recommendedName>
</protein>
<evidence type="ECO:0000313" key="2">
    <source>
        <dbReference type="EMBL" id="JAS95201.1"/>
    </source>
</evidence>
<gene>
    <name evidence="2" type="ORF">g.37</name>
</gene>
<feature type="non-terminal residue" evidence="2">
    <location>
        <position position="1"/>
    </location>
</feature>
<accession>A0A1B6J7Q1</accession>
<evidence type="ECO:0000259" key="1">
    <source>
        <dbReference type="Pfam" id="PF23953"/>
    </source>
</evidence>
<name>A0A1B6J7Q1_9HEMI</name>
<dbReference type="EMBL" id="GECU01012505">
    <property type="protein sequence ID" value="JAS95201.1"/>
    <property type="molecule type" value="Transcribed_RNA"/>
</dbReference>
<feature type="non-terminal residue" evidence="2">
    <location>
        <position position="263"/>
    </location>
</feature>
<feature type="domain" description="COPA/B TPR" evidence="1">
    <location>
        <begin position="169"/>
        <end position="251"/>
    </location>
</feature>